<gene>
    <name evidence="2" type="ORF">SAMN06295879_3461</name>
</gene>
<accession>A0A1T4YK60</accession>
<dbReference type="PROSITE" id="PS51257">
    <property type="entry name" value="PROKAR_LIPOPROTEIN"/>
    <property type="match status" value="1"/>
</dbReference>
<dbReference type="RefSeq" id="WP_078715399.1">
    <property type="nucleotide sequence ID" value="NZ_FUYG01000011.1"/>
</dbReference>
<evidence type="ECO:0000313" key="2">
    <source>
        <dbReference type="EMBL" id="SKB02162.1"/>
    </source>
</evidence>
<feature type="chain" id="PRO_5038402259" evidence="1">
    <location>
        <begin position="27"/>
        <end position="210"/>
    </location>
</feature>
<evidence type="ECO:0000256" key="1">
    <source>
        <dbReference type="SAM" id="SignalP"/>
    </source>
</evidence>
<keyword evidence="1" id="KW-0732">Signal</keyword>
<protein>
    <submittedName>
        <fullName evidence="2">Uncharacterized protein</fullName>
    </submittedName>
</protein>
<evidence type="ECO:0000313" key="3">
    <source>
        <dbReference type="Proteomes" id="UP000189735"/>
    </source>
</evidence>
<dbReference type="AlphaFoldDB" id="A0A1T4YK60"/>
<dbReference type="Proteomes" id="UP000189735">
    <property type="component" value="Unassembled WGS sequence"/>
</dbReference>
<name>A0A1T4YK60_9MICO</name>
<feature type="signal peptide" evidence="1">
    <location>
        <begin position="1"/>
        <end position="26"/>
    </location>
</feature>
<dbReference type="EMBL" id="FUYG01000011">
    <property type="protein sequence ID" value="SKB02162.1"/>
    <property type="molecule type" value="Genomic_DNA"/>
</dbReference>
<reference evidence="3" key="1">
    <citation type="submission" date="2017-02" db="EMBL/GenBank/DDBJ databases">
        <authorList>
            <person name="Varghese N."/>
            <person name="Submissions S."/>
        </authorList>
    </citation>
    <scope>NUCLEOTIDE SEQUENCE [LARGE SCALE GENOMIC DNA]</scope>
    <source>
        <strain evidence="3">VKM Ac-2052</strain>
    </source>
</reference>
<organism evidence="2 3">
    <name type="scientific">Agreia bicolorata</name>
    <dbReference type="NCBI Taxonomy" id="110935"/>
    <lineage>
        <taxon>Bacteria</taxon>
        <taxon>Bacillati</taxon>
        <taxon>Actinomycetota</taxon>
        <taxon>Actinomycetes</taxon>
        <taxon>Micrococcales</taxon>
        <taxon>Microbacteriaceae</taxon>
        <taxon>Agreia</taxon>
    </lineage>
</organism>
<sequence>MTRHRVRRTWIPAAVVALVLSLVGCAPEPPVPTGDELFEQARQHYIEYRTVTNDIQALIYEGPWEADIGSYGMQPSGAGCDDDAYGFDFTRTTRLPEEDREDLGSRVLDYLDEAGYEVEGQELGSGASQSLDLIVRKQTPFSELMVTLIGNGSVLVTAKTACWPGDEDELGELLFGDVNLSQGYLPDQESPTDPLFFGVTPGKPAFTSGS</sequence>
<proteinExistence type="predicted"/>